<dbReference type="GO" id="GO:0015628">
    <property type="term" value="P:protein secretion by the type II secretion system"/>
    <property type="evidence" value="ECO:0007669"/>
    <property type="project" value="TreeGrafter"/>
</dbReference>
<dbReference type="Proteomes" id="UP000199584">
    <property type="component" value="Unassembled WGS sequence"/>
</dbReference>
<sequence>MQLEKRHQLVLLIIAAFILFGAGYKYALIKEINSAGDKPLVMSAGGAENGREVSPAGEQGKTAGSGEIVVHVVGAVQKPGLYRLSPGSRVGDAVHQAGPTNDSALDYLNLAAPLEDGRQIVVPSLEDIKSRQSAAAAVPQKPAGSVGAVASGLPGAAPASPPAYAAPGGTGSAGKINLNTAGTAELEKLPGIGPALAQRIIDYRNQNGPFMVPEDIKNVSGIGDKRFEQIKDMIFIN</sequence>
<evidence type="ECO:0000313" key="3">
    <source>
        <dbReference type="Proteomes" id="UP000199584"/>
    </source>
</evidence>
<protein>
    <submittedName>
        <fullName evidence="2">Competence protein ComEA</fullName>
    </submittedName>
</protein>
<evidence type="ECO:0000313" key="2">
    <source>
        <dbReference type="EMBL" id="SFQ99365.1"/>
    </source>
</evidence>
<dbReference type="InterPro" id="IPR010994">
    <property type="entry name" value="RuvA_2-like"/>
</dbReference>
<dbReference type="InterPro" id="IPR004509">
    <property type="entry name" value="Competence_ComEA_HhH"/>
</dbReference>
<dbReference type="InterPro" id="IPR051675">
    <property type="entry name" value="Endo/Exo/Phosphatase_dom_1"/>
</dbReference>
<accession>A0A1I6D1L6</accession>
<dbReference type="SMART" id="SM00278">
    <property type="entry name" value="HhH1"/>
    <property type="match status" value="2"/>
</dbReference>
<dbReference type="RefSeq" id="WP_092482085.1">
    <property type="nucleotide sequence ID" value="NZ_FOYM01000004.1"/>
</dbReference>
<reference evidence="3" key="1">
    <citation type="submission" date="2016-10" db="EMBL/GenBank/DDBJ databases">
        <authorList>
            <person name="Varghese N."/>
            <person name="Submissions S."/>
        </authorList>
    </citation>
    <scope>NUCLEOTIDE SEQUENCE [LARGE SCALE GENOMIC DNA]</scope>
    <source>
        <strain evidence="3">DSM 3669</strain>
    </source>
</reference>
<dbReference type="GO" id="GO:0003677">
    <property type="term" value="F:DNA binding"/>
    <property type="evidence" value="ECO:0007669"/>
    <property type="project" value="InterPro"/>
</dbReference>
<keyword evidence="3" id="KW-1185">Reference proteome</keyword>
<dbReference type="NCBIfam" id="TIGR00426">
    <property type="entry name" value="competence protein ComEA helix-hairpin-helix repeat region"/>
    <property type="match status" value="1"/>
</dbReference>
<dbReference type="EMBL" id="FOYM01000004">
    <property type="protein sequence ID" value="SFQ99365.1"/>
    <property type="molecule type" value="Genomic_DNA"/>
</dbReference>
<dbReference type="Pfam" id="PF12836">
    <property type="entry name" value="HHH_3"/>
    <property type="match status" value="1"/>
</dbReference>
<organism evidence="2 3">
    <name type="scientific">Desulfoscipio geothermicus DSM 3669</name>
    <dbReference type="NCBI Taxonomy" id="1121426"/>
    <lineage>
        <taxon>Bacteria</taxon>
        <taxon>Bacillati</taxon>
        <taxon>Bacillota</taxon>
        <taxon>Clostridia</taxon>
        <taxon>Eubacteriales</taxon>
        <taxon>Desulfallaceae</taxon>
        <taxon>Desulfoscipio</taxon>
    </lineage>
</organism>
<dbReference type="OrthoDB" id="9790239at2"/>
<dbReference type="Gene3D" id="3.10.560.10">
    <property type="entry name" value="Outer membrane lipoprotein wza domain like"/>
    <property type="match status" value="1"/>
</dbReference>
<proteinExistence type="predicted"/>
<feature type="domain" description="Helix-hairpin-helix DNA-binding motif class 1" evidence="1">
    <location>
        <begin position="214"/>
        <end position="233"/>
    </location>
</feature>
<dbReference type="STRING" id="39060.SAMN05660706_10483"/>
<dbReference type="PANTHER" id="PTHR21180">
    <property type="entry name" value="ENDONUCLEASE/EXONUCLEASE/PHOSPHATASE FAMILY DOMAIN-CONTAINING PROTEIN 1"/>
    <property type="match status" value="1"/>
</dbReference>
<dbReference type="PANTHER" id="PTHR21180:SF32">
    <property type="entry name" value="ENDONUCLEASE_EXONUCLEASE_PHOSPHATASE FAMILY DOMAIN-CONTAINING PROTEIN 1"/>
    <property type="match status" value="1"/>
</dbReference>
<feature type="domain" description="Helix-hairpin-helix DNA-binding motif class 1" evidence="1">
    <location>
        <begin position="184"/>
        <end position="203"/>
    </location>
</feature>
<evidence type="ECO:0000259" key="1">
    <source>
        <dbReference type="SMART" id="SM00278"/>
    </source>
</evidence>
<dbReference type="SUPFAM" id="SSF47781">
    <property type="entry name" value="RuvA domain 2-like"/>
    <property type="match status" value="1"/>
</dbReference>
<dbReference type="AlphaFoldDB" id="A0A1I6D1L6"/>
<name>A0A1I6D1L6_9FIRM</name>
<dbReference type="InterPro" id="IPR003583">
    <property type="entry name" value="Hlx-hairpin-Hlx_DNA-bd_motif"/>
</dbReference>
<dbReference type="Pfam" id="PF10531">
    <property type="entry name" value="SLBB"/>
    <property type="match status" value="1"/>
</dbReference>
<dbReference type="GO" id="GO:0015627">
    <property type="term" value="C:type II protein secretion system complex"/>
    <property type="evidence" value="ECO:0007669"/>
    <property type="project" value="TreeGrafter"/>
</dbReference>
<gene>
    <name evidence="2" type="ORF">SAMN05660706_10483</name>
</gene>
<dbReference type="GO" id="GO:0006281">
    <property type="term" value="P:DNA repair"/>
    <property type="evidence" value="ECO:0007669"/>
    <property type="project" value="InterPro"/>
</dbReference>
<dbReference type="Gene3D" id="1.10.150.280">
    <property type="entry name" value="AF1531-like domain"/>
    <property type="match status" value="1"/>
</dbReference>
<dbReference type="InterPro" id="IPR019554">
    <property type="entry name" value="Soluble_ligand-bd"/>
</dbReference>